<reference evidence="2 3" key="1">
    <citation type="submission" date="2018-10" db="EMBL/GenBank/DDBJ databases">
        <title>Improved assembly of the deer mouse Peromyscus maniculatus genome.</title>
        <authorList>
            <person name="Lassance J.-M."/>
            <person name="Hoekstra H.E."/>
        </authorList>
    </citation>
    <scope>NUCLEOTIDE SEQUENCE [LARGE SCALE GENOMIC DNA]</scope>
</reference>
<keyword evidence="3" id="KW-1185">Reference proteome</keyword>
<dbReference type="GO" id="GO:0005737">
    <property type="term" value="C:cytoplasm"/>
    <property type="evidence" value="ECO:0007669"/>
    <property type="project" value="TreeGrafter"/>
</dbReference>
<dbReference type="GO" id="GO:0007098">
    <property type="term" value="P:centrosome cycle"/>
    <property type="evidence" value="ECO:0007669"/>
    <property type="project" value="Ensembl"/>
</dbReference>
<dbReference type="AlphaFoldDB" id="A0A8C8T7J3"/>
<dbReference type="Proteomes" id="UP000694547">
    <property type="component" value="Chromosome 17"/>
</dbReference>
<accession>A0A8C8T7J3</accession>
<dbReference type="GO" id="GO:0070652">
    <property type="term" value="C:HAUS complex"/>
    <property type="evidence" value="ECO:0007669"/>
    <property type="project" value="Ensembl"/>
</dbReference>
<evidence type="ECO:0000313" key="2">
    <source>
        <dbReference type="Ensembl" id="ENSPEMP00000004773.1"/>
    </source>
</evidence>
<dbReference type="PANTHER" id="PTHR31807">
    <property type="entry name" value="AUGMIN FAMILY MEMBER"/>
    <property type="match status" value="1"/>
</dbReference>
<organism evidence="2 3">
    <name type="scientific">Peromyscus maniculatus bairdii</name>
    <name type="common">Prairie deer mouse</name>
    <dbReference type="NCBI Taxonomy" id="230844"/>
    <lineage>
        <taxon>Eukaryota</taxon>
        <taxon>Metazoa</taxon>
        <taxon>Chordata</taxon>
        <taxon>Craniata</taxon>
        <taxon>Vertebrata</taxon>
        <taxon>Euteleostomi</taxon>
        <taxon>Mammalia</taxon>
        <taxon>Eutheria</taxon>
        <taxon>Euarchontoglires</taxon>
        <taxon>Glires</taxon>
        <taxon>Rodentia</taxon>
        <taxon>Myomorpha</taxon>
        <taxon>Muroidea</taxon>
        <taxon>Cricetidae</taxon>
        <taxon>Neotominae</taxon>
        <taxon>Peromyscus</taxon>
    </lineage>
</organism>
<reference evidence="2" key="3">
    <citation type="submission" date="2025-09" db="UniProtKB">
        <authorList>
            <consortium name="Ensembl"/>
        </authorList>
    </citation>
    <scope>IDENTIFICATION</scope>
</reference>
<dbReference type="GeneTree" id="ENSGT00390000010974"/>
<dbReference type="GO" id="GO:0005880">
    <property type="term" value="C:nuclear microtubule"/>
    <property type="evidence" value="ECO:0007669"/>
    <property type="project" value="TreeGrafter"/>
</dbReference>
<dbReference type="Ensembl" id="ENSPEMT00000008545.2">
    <property type="protein sequence ID" value="ENSPEMP00000004773.1"/>
    <property type="gene ID" value="ENSPEMG00000007127.2"/>
</dbReference>
<feature type="region of interest" description="Disordered" evidence="1">
    <location>
        <begin position="103"/>
        <end position="133"/>
    </location>
</feature>
<dbReference type="GO" id="GO:0005813">
    <property type="term" value="C:centrosome"/>
    <property type="evidence" value="ECO:0007669"/>
    <property type="project" value="Ensembl"/>
</dbReference>
<reference evidence="2" key="2">
    <citation type="submission" date="2025-08" db="UniProtKB">
        <authorList>
            <consortium name="Ensembl"/>
        </authorList>
    </citation>
    <scope>IDENTIFICATION</scope>
</reference>
<feature type="region of interest" description="Disordered" evidence="1">
    <location>
        <begin position="1"/>
        <end position="73"/>
    </location>
</feature>
<name>A0A8C8T7J3_PERMB</name>
<protein>
    <submittedName>
        <fullName evidence="2">4HAUS augmin-like complex, subunit 8</fullName>
    </submittedName>
</protein>
<dbReference type="GO" id="GO:0051225">
    <property type="term" value="P:spindle assembly"/>
    <property type="evidence" value="ECO:0007669"/>
    <property type="project" value="Ensembl"/>
</dbReference>
<dbReference type="PANTHER" id="PTHR31807:SF37">
    <property type="entry name" value="HAUS AUGMIN-LIKE COMPLEX SUBUNIT 8"/>
    <property type="match status" value="1"/>
</dbReference>
<evidence type="ECO:0000313" key="3">
    <source>
        <dbReference type="Proteomes" id="UP000694547"/>
    </source>
</evidence>
<dbReference type="GO" id="GO:0008017">
    <property type="term" value="F:microtubule binding"/>
    <property type="evidence" value="ECO:0007669"/>
    <property type="project" value="TreeGrafter"/>
</dbReference>
<feature type="compositionally biased region" description="Basic and acidic residues" evidence="1">
    <location>
        <begin position="54"/>
        <end position="71"/>
    </location>
</feature>
<dbReference type="GO" id="GO:1990498">
    <property type="term" value="C:mitotic spindle microtubule"/>
    <property type="evidence" value="ECO:0007669"/>
    <property type="project" value="Ensembl"/>
</dbReference>
<sequence length="364" mass="40792">MADSSERSAGKPTVTGAHKTKGRRVQGGRVVGSRYLDYEKKTKKVSISAAGKPPEGRKTSALPRSKEDSRVMGRGNLQSTMLEGHSTAPRDLDLSAINDKSMFREPPQLDRTASEKSESTSFTTPQRKRTLHKKRRDLQQTMDMMESQTLLLTLLSVKMEENLTLLEEKAEKDLAAVCREKERLQGRVLELRRQLLLRQKHQELATILDAQMEVLGPFQAVSERFKEQYKTLATALDTTRHELPLQAVHMQGSGQELLDDLQPALRTTLQLLGELGICSRDSTAQVPEDATAQVLCLLEELRDLTAKKDLELHRIICQVLELSSQASKEAALINQEVWEEAQGTPTVSQWYFSPDALRGHSPSL</sequence>
<proteinExistence type="predicted"/>
<evidence type="ECO:0000256" key="1">
    <source>
        <dbReference type="SAM" id="MobiDB-lite"/>
    </source>
</evidence>